<keyword evidence="3" id="KW-1185">Reference proteome</keyword>
<name>A0A1T5M0Z6_9FIRM</name>
<dbReference type="Proteomes" id="UP000190285">
    <property type="component" value="Unassembled WGS sequence"/>
</dbReference>
<keyword evidence="2" id="KW-0808">Transferase</keyword>
<dbReference type="Gene3D" id="3.90.1200.10">
    <property type="match status" value="1"/>
</dbReference>
<evidence type="ECO:0000313" key="3">
    <source>
        <dbReference type="Proteomes" id="UP000190285"/>
    </source>
</evidence>
<gene>
    <name evidence="2" type="ORF">SAMN02194393_03673</name>
</gene>
<dbReference type="Pfam" id="PF01636">
    <property type="entry name" value="APH"/>
    <property type="match status" value="1"/>
</dbReference>
<reference evidence="3" key="1">
    <citation type="submission" date="2017-02" db="EMBL/GenBank/DDBJ databases">
        <authorList>
            <person name="Varghese N."/>
            <person name="Submissions S."/>
        </authorList>
    </citation>
    <scope>NUCLEOTIDE SEQUENCE [LARGE SCALE GENOMIC DNA]</scope>
    <source>
        <strain evidence="3">M1</strain>
    </source>
</reference>
<organism evidence="2 3">
    <name type="scientific">Maledivibacter halophilus</name>
    <dbReference type="NCBI Taxonomy" id="36842"/>
    <lineage>
        <taxon>Bacteria</taxon>
        <taxon>Bacillati</taxon>
        <taxon>Bacillota</taxon>
        <taxon>Clostridia</taxon>
        <taxon>Peptostreptococcales</taxon>
        <taxon>Caminicellaceae</taxon>
        <taxon>Maledivibacter</taxon>
    </lineage>
</organism>
<dbReference type="OrthoDB" id="3806873at2"/>
<evidence type="ECO:0000313" key="2">
    <source>
        <dbReference type="EMBL" id="SKC81897.1"/>
    </source>
</evidence>
<dbReference type="EMBL" id="FUZT01000009">
    <property type="protein sequence ID" value="SKC81897.1"/>
    <property type="molecule type" value="Genomic_DNA"/>
</dbReference>
<evidence type="ECO:0000259" key="1">
    <source>
        <dbReference type="Pfam" id="PF01636"/>
    </source>
</evidence>
<dbReference type="GO" id="GO:0016740">
    <property type="term" value="F:transferase activity"/>
    <property type="evidence" value="ECO:0007669"/>
    <property type="project" value="UniProtKB-KW"/>
</dbReference>
<dbReference type="STRING" id="36842.SAMN02194393_03673"/>
<proteinExistence type="predicted"/>
<feature type="domain" description="Aminoglycoside phosphotransferase" evidence="1">
    <location>
        <begin position="4"/>
        <end position="84"/>
    </location>
</feature>
<protein>
    <submittedName>
        <fullName evidence="2">Aminoglycoside phosphotransferase</fullName>
    </submittedName>
</protein>
<dbReference type="AlphaFoldDB" id="A0A1T5M0Z6"/>
<dbReference type="InterPro" id="IPR002575">
    <property type="entry name" value="Aminoglycoside_PTrfase"/>
</dbReference>
<dbReference type="InterPro" id="IPR011009">
    <property type="entry name" value="Kinase-like_dom_sf"/>
</dbReference>
<sequence>MVLEKKPDNEDFVFTHGDYCMANIILLGNKLSGFIDLGRAGVSDRYQDIALAVRSFEHNFGTDKWNDLFYKEYGIEDVDYSKIEFYILLDELF</sequence>
<accession>A0A1T5M0Z6</accession>
<dbReference type="SUPFAM" id="SSF56112">
    <property type="entry name" value="Protein kinase-like (PK-like)"/>
    <property type="match status" value="1"/>
</dbReference>